<evidence type="ECO:0000313" key="1">
    <source>
        <dbReference type="EMBL" id="WAR27528.1"/>
    </source>
</evidence>
<proteinExistence type="predicted"/>
<protein>
    <submittedName>
        <fullName evidence="1">Uncharacterized protein</fullName>
    </submittedName>
</protein>
<keyword evidence="2" id="KW-1185">Reference proteome</keyword>
<sequence>MTRKVSIHCSCVCKETTVCVCHSPYAVKCTFEKPNKGYLIINNCFKNVILFSALEFACRLERIKPLTTPMFAKRCWRSLDFHSAEKACFIKTLGTPQH</sequence>
<dbReference type="Proteomes" id="UP001164746">
    <property type="component" value="Chromosome 15"/>
</dbReference>
<gene>
    <name evidence="1" type="ORF">MAR_013232</name>
</gene>
<name>A0ABY7FZ93_MYAAR</name>
<dbReference type="EMBL" id="CP111026">
    <property type="protein sequence ID" value="WAR27528.1"/>
    <property type="molecule type" value="Genomic_DNA"/>
</dbReference>
<evidence type="ECO:0000313" key="2">
    <source>
        <dbReference type="Proteomes" id="UP001164746"/>
    </source>
</evidence>
<organism evidence="1 2">
    <name type="scientific">Mya arenaria</name>
    <name type="common">Soft-shell clam</name>
    <dbReference type="NCBI Taxonomy" id="6604"/>
    <lineage>
        <taxon>Eukaryota</taxon>
        <taxon>Metazoa</taxon>
        <taxon>Spiralia</taxon>
        <taxon>Lophotrochozoa</taxon>
        <taxon>Mollusca</taxon>
        <taxon>Bivalvia</taxon>
        <taxon>Autobranchia</taxon>
        <taxon>Heteroconchia</taxon>
        <taxon>Euheterodonta</taxon>
        <taxon>Imparidentia</taxon>
        <taxon>Neoheterodontei</taxon>
        <taxon>Myida</taxon>
        <taxon>Myoidea</taxon>
        <taxon>Myidae</taxon>
        <taxon>Mya</taxon>
    </lineage>
</organism>
<reference evidence="1" key="1">
    <citation type="submission" date="2022-11" db="EMBL/GenBank/DDBJ databases">
        <title>Centuries of genome instability and evolution in soft-shell clam transmissible cancer (bioRxiv).</title>
        <authorList>
            <person name="Hart S.F.M."/>
            <person name="Yonemitsu M.A."/>
            <person name="Giersch R.M."/>
            <person name="Beal B.F."/>
            <person name="Arriagada G."/>
            <person name="Davis B.W."/>
            <person name="Ostrander E.A."/>
            <person name="Goff S.P."/>
            <person name="Metzger M.J."/>
        </authorList>
    </citation>
    <scope>NUCLEOTIDE SEQUENCE</scope>
    <source>
        <strain evidence="1">MELC-2E11</strain>
        <tissue evidence="1">Siphon/mantle</tissue>
    </source>
</reference>
<accession>A0ABY7FZ93</accession>